<gene>
    <name evidence="1" type="ORF">PsorP6_012361</name>
</gene>
<proteinExistence type="predicted"/>
<dbReference type="EMBL" id="CM047592">
    <property type="protein sequence ID" value="KAI9917140.1"/>
    <property type="molecule type" value="Genomic_DNA"/>
</dbReference>
<keyword evidence="2" id="KW-1185">Reference proteome</keyword>
<dbReference type="Proteomes" id="UP001163321">
    <property type="component" value="Chromosome 13"/>
</dbReference>
<sequence length="228" mass="25683">MAKNALLNLYLLAFNGVSCAGWAYVLYLTVTSVVKAYEAGQDWYQVAQSTWDVVSLPLKVVQTMAVMEIVHAAIGFVRSPLGSTLMQVSSRLWLVWAINVLCPDSRYHFGFPLMVTSWGLVEVPRYSFYALNLYDAVPSLLFFLRYHLFMVLYPSGVLGEVLCMLNSLRFLSTGAYAIQLPNTHNISISLYVVVFLVLLVYIPGLPIMYGHMLTQRNRAYSKSKTKQA</sequence>
<name>A0ACC0WE94_9STRA</name>
<evidence type="ECO:0000313" key="2">
    <source>
        <dbReference type="Proteomes" id="UP001163321"/>
    </source>
</evidence>
<comment type="caution">
    <text evidence="1">The sequence shown here is derived from an EMBL/GenBank/DDBJ whole genome shotgun (WGS) entry which is preliminary data.</text>
</comment>
<protein>
    <submittedName>
        <fullName evidence="1">Uncharacterized protein</fullName>
    </submittedName>
</protein>
<reference evidence="1 2" key="1">
    <citation type="journal article" date="2022" name="bioRxiv">
        <title>The genome of the oomycete Peronosclerospora sorghi, a cosmopolitan pathogen of maize and sorghum, is inflated with dispersed pseudogenes.</title>
        <authorList>
            <person name="Fletcher K."/>
            <person name="Martin F."/>
            <person name="Isakeit T."/>
            <person name="Cavanaugh K."/>
            <person name="Magill C."/>
            <person name="Michelmore R."/>
        </authorList>
    </citation>
    <scope>NUCLEOTIDE SEQUENCE [LARGE SCALE GENOMIC DNA]</scope>
    <source>
        <strain evidence="1">P6</strain>
    </source>
</reference>
<accession>A0ACC0WE94</accession>
<evidence type="ECO:0000313" key="1">
    <source>
        <dbReference type="EMBL" id="KAI9917140.1"/>
    </source>
</evidence>
<organism evidence="1 2">
    <name type="scientific">Peronosclerospora sorghi</name>
    <dbReference type="NCBI Taxonomy" id="230839"/>
    <lineage>
        <taxon>Eukaryota</taxon>
        <taxon>Sar</taxon>
        <taxon>Stramenopiles</taxon>
        <taxon>Oomycota</taxon>
        <taxon>Peronosporomycetes</taxon>
        <taxon>Peronosporales</taxon>
        <taxon>Peronosporaceae</taxon>
        <taxon>Peronosclerospora</taxon>
    </lineage>
</organism>